<evidence type="ECO:0000313" key="10">
    <source>
        <dbReference type="EMBL" id="MBM7693752.1"/>
    </source>
</evidence>
<accession>A0ABS2QKQ0</accession>
<evidence type="ECO:0000256" key="1">
    <source>
        <dbReference type="ARBA" id="ARBA00004370"/>
    </source>
</evidence>
<keyword evidence="3" id="KW-0813">Transport</keyword>
<evidence type="ECO:0000256" key="7">
    <source>
        <dbReference type="ARBA" id="ARBA00023136"/>
    </source>
</evidence>
<keyword evidence="4" id="KW-0547">Nucleotide-binding</keyword>
<evidence type="ECO:0000256" key="2">
    <source>
        <dbReference type="ARBA" id="ARBA00008936"/>
    </source>
</evidence>
<sequence>MEQLVEFFYRLNKEGYQIILSKPEGEHPEINDITDNVDAVVESIEQVNQQITALGENRHVIFTADRSSLLNGGIYELQKQLQHSKVQSIITFLLDLKGESVGKELPFGPLETVWKFDPYLSARHQYPAVNPIHSTSALLINANLGQNHISIQQRARKLLIRYRELCSTVNERGLNSIPASDIETFNRGERLEAYLTQPFYVAEPFTGKKGESVNLQNTLTDVQKILNGETDKEDIEALTYIGSL</sequence>
<evidence type="ECO:0000256" key="6">
    <source>
        <dbReference type="ARBA" id="ARBA00023065"/>
    </source>
</evidence>
<keyword evidence="5" id="KW-0067">ATP-binding</keyword>
<keyword evidence="8" id="KW-0139">CF(1)</keyword>
<comment type="similarity">
    <text evidence="2">Belongs to the ATPase alpha/beta chains family.</text>
</comment>
<dbReference type="PANTHER" id="PTHR15184:SF71">
    <property type="entry name" value="ATP SYNTHASE SUBUNIT BETA, MITOCHONDRIAL"/>
    <property type="match status" value="1"/>
</dbReference>
<name>A0ABS2QKQ0_9BACI</name>
<gene>
    <name evidence="10" type="ORF">JOC77_003196</name>
</gene>
<reference evidence="10 11" key="1">
    <citation type="submission" date="2021-01" db="EMBL/GenBank/DDBJ databases">
        <title>Genomic Encyclopedia of Type Strains, Phase IV (KMG-IV): sequencing the most valuable type-strain genomes for metagenomic binning, comparative biology and taxonomic classification.</title>
        <authorList>
            <person name="Goeker M."/>
        </authorList>
    </citation>
    <scope>NUCLEOTIDE SEQUENCE [LARGE SCALE GENOMIC DNA]</scope>
    <source>
        <strain evidence="10 11">DSM 105482</strain>
    </source>
</reference>
<keyword evidence="11" id="KW-1185">Reference proteome</keyword>
<dbReference type="Proteomes" id="UP000823486">
    <property type="component" value="Unassembled WGS sequence"/>
</dbReference>
<evidence type="ECO:0000256" key="5">
    <source>
        <dbReference type="ARBA" id="ARBA00022840"/>
    </source>
</evidence>
<evidence type="ECO:0000256" key="9">
    <source>
        <dbReference type="ARBA" id="ARBA00023310"/>
    </source>
</evidence>
<dbReference type="PANTHER" id="PTHR15184">
    <property type="entry name" value="ATP SYNTHASE"/>
    <property type="match status" value="1"/>
</dbReference>
<evidence type="ECO:0000256" key="8">
    <source>
        <dbReference type="ARBA" id="ARBA00023196"/>
    </source>
</evidence>
<dbReference type="Gene3D" id="1.10.1140.10">
    <property type="entry name" value="Bovine Mitochondrial F1-atpase, Atp Synthase Beta Chain, Chain D, domain 3"/>
    <property type="match status" value="1"/>
</dbReference>
<keyword evidence="6" id="KW-0406">Ion transport</keyword>
<organism evidence="10 11">
    <name type="scientific">Peribacillus deserti</name>
    <dbReference type="NCBI Taxonomy" id="673318"/>
    <lineage>
        <taxon>Bacteria</taxon>
        <taxon>Bacillati</taxon>
        <taxon>Bacillota</taxon>
        <taxon>Bacilli</taxon>
        <taxon>Bacillales</taxon>
        <taxon>Bacillaceae</taxon>
        <taxon>Peribacillus</taxon>
    </lineage>
</organism>
<proteinExistence type="inferred from homology"/>
<evidence type="ECO:0000313" key="11">
    <source>
        <dbReference type="Proteomes" id="UP000823486"/>
    </source>
</evidence>
<keyword evidence="7" id="KW-0472">Membrane</keyword>
<dbReference type="InterPro" id="IPR050053">
    <property type="entry name" value="ATPase_alpha/beta_chains"/>
</dbReference>
<dbReference type="EMBL" id="JAFBFI010000015">
    <property type="protein sequence ID" value="MBM7693752.1"/>
    <property type="molecule type" value="Genomic_DNA"/>
</dbReference>
<evidence type="ECO:0000256" key="3">
    <source>
        <dbReference type="ARBA" id="ARBA00022448"/>
    </source>
</evidence>
<dbReference type="RefSeq" id="WP_204544705.1">
    <property type="nucleotide sequence ID" value="NZ_JAFBFI010000015.1"/>
</dbReference>
<comment type="caution">
    <text evidence="10">The sequence shown here is derived from an EMBL/GenBank/DDBJ whole genome shotgun (WGS) entry which is preliminary data.</text>
</comment>
<dbReference type="InterPro" id="IPR024034">
    <property type="entry name" value="ATPase_F1/V1_b/a_C"/>
</dbReference>
<comment type="subcellular location">
    <subcellularLocation>
        <location evidence="1">Membrane</location>
    </subcellularLocation>
</comment>
<keyword evidence="9" id="KW-0066">ATP synthesis</keyword>
<evidence type="ECO:0000256" key="4">
    <source>
        <dbReference type="ARBA" id="ARBA00022741"/>
    </source>
</evidence>
<dbReference type="SUPFAM" id="SSF47917">
    <property type="entry name" value="C-terminal domain of alpha and beta subunits of F1 ATP synthase"/>
    <property type="match status" value="1"/>
</dbReference>
<protein>
    <submittedName>
        <fullName evidence="10">F0F1-type ATP synthase beta subunit</fullName>
    </submittedName>
</protein>